<dbReference type="OrthoDB" id="3018316at2759"/>
<evidence type="ECO:0000313" key="4">
    <source>
        <dbReference type="Proteomes" id="UP000620124"/>
    </source>
</evidence>
<feature type="compositionally biased region" description="Polar residues" evidence="2">
    <location>
        <begin position="146"/>
        <end position="165"/>
    </location>
</feature>
<keyword evidence="4" id="KW-1185">Reference proteome</keyword>
<dbReference type="EMBL" id="JACAZI010000009">
    <property type="protein sequence ID" value="KAF7352978.1"/>
    <property type="molecule type" value="Genomic_DNA"/>
</dbReference>
<name>A0A8H7CZD2_9AGAR</name>
<organism evidence="3 4">
    <name type="scientific">Mycena venus</name>
    <dbReference type="NCBI Taxonomy" id="2733690"/>
    <lineage>
        <taxon>Eukaryota</taxon>
        <taxon>Fungi</taxon>
        <taxon>Dikarya</taxon>
        <taxon>Basidiomycota</taxon>
        <taxon>Agaricomycotina</taxon>
        <taxon>Agaricomycetes</taxon>
        <taxon>Agaricomycetidae</taxon>
        <taxon>Agaricales</taxon>
        <taxon>Marasmiineae</taxon>
        <taxon>Mycenaceae</taxon>
        <taxon>Mycena</taxon>
    </lineage>
</organism>
<protein>
    <submittedName>
        <fullName evidence="3">Uncharacterized protein</fullName>
    </submittedName>
</protein>
<evidence type="ECO:0000256" key="1">
    <source>
        <dbReference type="SAM" id="Coils"/>
    </source>
</evidence>
<evidence type="ECO:0000256" key="2">
    <source>
        <dbReference type="SAM" id="MobiDB-lite"/>
    </source>
</evidence>
<feature type="region of interest" description="Disordered" evidence="2">
    <location>
        <begin position="117"/>
        <end position="169"/>
    </location>
</feature>
<accession>A0A8H7CZD2</accession>
<feature type="compositionally biased region" description="Polar residues" evidence="2">
    <location>
        <begin position="125"/>
        <end position="136"/>
    </location>
</feature>
<keyword evidence="1" id="KW-0175">Coiled coil</keyword>
<sequence length="376" mass="41021">MSAVHPRIVSPELDVGSRWRLLTDLNFAIDDDEASAETLLKAFDLSLYDGDAKPPRFDDVQAAPVAAELTQDSFTDLPPSSSQNPFLSTPLRLKHFSKLSPSILRALLRSPSLRSPSFGDDSLDSAPNSISLSHPSLGSPARRWRPNNSPLVNADSDFQSRQPSLPLTPPPTGRIPFSTQLHNPYPPKPCNVNVNVAADISIPFPDTANAVHTTPFTFPAPQLPDSLISPSAVRNFQRVIDEMKGVESGSNSAQVQAQEPTRIDDENEISFLLLSPHPSSPLAAADGGLLTPETDTHDPSPPLPATDRTLGALEDEFVALLQQRAMEEEEDAQELRALADRLERVAKGRRHLAATIMKRKNEQHKLDSEGKLADKK</sequence>
<gene>
    <name evidence="3" type="ORF">MVEN_01265400</name>
</gene>
<reference evidence="3" key="1">
    <citation type="submission" date="2020-05" db="EMBL/GenBank/DDBJ databases">
        <title>Mycena genomes resolve the evolution of fungal bioluminescence.</title>
        <authorList>
            <person name="Tsai I.J."/>
        </authorList>
    </citation>
    <scope>NUCLEOTIDE SEQUENCE</scope>
    <source>
        <strain evidence="3">CCC161011</strain>
    </source>
</reference>
<dbReference type="Proteomes" id="UP000620124">
    <property type="component" value="Unassembled WGS sequence"/>
</dbReference>
<feature type="region of interest" description="Disordered" evidence="2">
    <location>
        <begin position="353"/>
        <end position="376"/>
    </location>
</feature>
<proteinExistence type="predicted"/>
<dbReference type="AlphaFoldDB" id="A0A8H7CZD2"/>
<feature type="compositionally biased region" description="Basic and acidic residues" evidence="2">
    <location>
        <begin position="359"/>
        <end position="376"/>
    </location>
</feature>
<feature type="coiled-coil region" evidence="1">
    <location>
        <begin position="310"/>
        <end position="345"/>
    </location>
</feature>
<feature type="region of interest" description="Disordered" evidence="2">
    <location>
        <begin position="282"/>
        <end position="305"/>
    </location>
</feature>
<comment type="caution">
    <text evidence="3">The sequence shown here is derived from an EMBL/GenBank/DDBJ whole genome shotgun (WGS) entry which is preliminary data.</text>
</comment>
<evidence type="ECO:0000313" key="3">
    <source>
        <dbReference type="EMBL" id="KAF7352978.1"/>
    </source>
</evidence>